<name>A0A9D3LTC5_ANGAN</name>
<evidence type="ECO:0000313" key="2">
    <source>
        <dbReference type="EMBL" id="KAG5836659.1"/>
    </source>
</evidence>
<keyword evidence="3" id="KW-1185">Reference proteome</keyword>
<dbReference type="EMBL" id="JAFIRN010000013">
    <property type="protein sequence ID" value="KAG5836659.1"/>
    <property type="molecule type" value="Genomic_DNA"/>
</dbReference>
<feature type="compositionally biased region" description="Basic residues" evidence="1">
    <location>
        <begin position="169"/>
        <end position="178"/>
    </location>
</feature>
<dbReference type="InterPro" id="IPR013240">
    <property type="entry name" value="DNA-dir_RNA_pol1_su_RPA34"/>
</dbReference>
<feature type="compositionally biased region" description="Basic residues" evidence="1">
    <location>
        <begin position="217"/>
        <end position="230"/>
    </location>
</feature>
<evidence type="ECO:0000313" key="3">
    <source>
        <dbReference type="Proteomes" id="UP001044222"/>
    </source>
</evidence>
<feature type="compositionally biased region" description="Basic and acidic residues" evidence="1">
    <location>
        <begin position="179"/>
        <end position="189"/>
    </location>
</feature>
<comment type="caution">
    <text evidence="2">The sequence shown here is derived from an EMBL/GenBank/DDBJ whole genome shotgun (WGS) entry which is preliminary data.</text>
</comment>
<reference evidence="2" key="1">
    <citation type="submission" date="2021-01" db="EMBL/GenBank/DDBJ databases">
        <title>A chromosome-scale assembly of European eel, Anguilla anguilla.</title>
        <authorList>
            <person name="Henkel C."/>
            <person name="Jong-Raadsen S.A."/>
            <person name="Dufour S."/>
            <person name="Weltzien F.-A."/>
            <person name="Palstra A.P."/>
            <person name="Pelster B."/>
            <person name="Spaink H.P."/>
            <person name="Van Den Thillart G.E."/>
            <person name="Jansen H."/>
            <person name="Zahm M."/>
            <person name="Klopp C."/>
            <person name="Cedric C."/>
            <person name="Louis A."/>
            <person name="Berthelot C."/>
            <person name="Parey E."/>
            <person name="Roest Crollius H."/>
            <person name="Montfort J."/>
            <person name="Robinson-Rechavi M."/>
            <person name="Bucao C."/>
            <person name="Bouchez O."/>
            <person name="Gislard M."/>
            <person name="Lluch J."/>
            <person name="Milhes M."/>
            <person name="Lampietro C."/>
            <person name="Lopez Roques C."/>
            <person name="Donnadieu C."/>
            <person name="Braasch I."/>
            <person name="Desvignes T."/>
            <person name="Postlethwait J."/>
            <person name="Bobe J."/>
            <person name="Guiguen Y."/>
            <person name="Dirks R."/>
        </authorList>
    </citation>
    <scope>NUCLEOTIDE SEQUENCE</scope>
    <source>
        <strain evidence="2">Tag_6206</strain>
        <tissue evidence="2">Liver</tissue>
    </source>
</reference>
<dbReference type="AlphaFoldDB" id="A0A9D3LTC5"/>
<feature type="compositionally biased region" description="Low complexity" evidence="1">
    <location>
        <begin position="135"/>
        <end position="156"/>
    </location>
</feature>
<feature type="region of interest" description="Disordered" evidence="1">
    <location>
        <begin position="127"/>
        <end position="231"/>
    </location>
</feature>
<dbReference type="Gene3D" id="6.20.250.70">
    <property type="match status" value="1"/>
</dbReference>
<feature type="region of interest" description="Disordered" evidence="1">
    <location>
        <begin position="1"/>
        <end position="33"/>
    </location>
</feature>
<dbReference type="Pfam" id="PF08208">
    <property type="entry name" value="RNA_polI_A34"/>
    <property type="match status" value="1"/>
</dbReference>
<dbReference type="GO" id="GO:0006360">
    <property type="term" value="P:transcription by RNA polymerase I"/>
    <property type="evidence" value="ECO:0007669"/>
    <property type="project" value="InterPro"/>
</dbReference>
<evidence type="ECO:0008006" key="4">
    <source>
        <dbReference type="Google" id="ProtNLM"/>
    </source>
</evidence>
<dbReference type="Proteomes" id="UP001044222">
    <property type="component" value="Chromosome 13"/>
</dbReference>
<protein>
    <recommendedName>
        <fullName evidence="4">CD3e molecule, epsilon associated protein</fullName>
    </recommendedName>
</protein>
<organism evidence="2 3">
    <name type="scientific">Anguilla anguilla</name>
    <name type="common">European freshwater eel</name>
    <name type="synonym">Muraena anguilla</name>
    <dbReference type="NCBI Taxonomy" id="7936"/>
    <lineage>
        <taxon>Eukaryota</taxon>
        <taxon>Metazoa</taxon>
        <taxon>Chordata</taxon>
        <taxon>Craniata</taxon>
        <taxon>Vertebrata</taxon>
        <taxon>Euteleostomi</taxon>
        <taxon>Actinopterygii</taxon>
        <taxon>Neopterygii</taxon>
        <taxon>Teleostei</taxon>
        <taxon>Anguilliformes</taxon>
        <taxon>Anguillidae</taxon>
        <taxon>Anguilla</taxon>
    </lineage>
</organism>
<proteinExistence type="predicted"/>
<sequence>MAAKPREVSSSDAESDSESELVQEKQTRQRQHTKYQCPADFVFCDIRPCASTRLENVKDSDTELWLIKAPASFSPDSQRAGGTLCAPAFSGIINICESYGDRRGHQVPMAIPRAPPLIPEGLKQRFQPFGSRTLPGQGSEAGGPQEEGPAEGPAAAKRMRTDPEESAAPKKKKKKKKKKDNDAVVAKEEMVEEEVSGGRAMVDQTHPRSLPKSLPQGRKRWRRRRRKRRARIETEERWKRVAEAWRRV</sequence>
<evidence type="ECO:0000256" key="1">
    <source>
        <dbReference type="SAM" id="MobiDB-lite"/>
    </source>
</evidence>
<gene>
    <name evidence="2" type="ORF">ANANG_G00230760</name>
</gene>
<accession>A0A9D3LTC5</accession>